<protein>
    <submittedName>
        <fullName evidence="2">Uncharacterized protein</fullName>
    </submittedName>
</protein>
<keyword evidence="1" id="KW-0812">Transmembrane</keyword>
<accession>A0A4C1U7S3</accession>
<keyword evidence="1" id="KW-1133">Transmembrane helix</keyword>
<evidence type="ECO:0000313" key="2">
    <source>
        <dbReference type="EMBL" id="GBP21964.1"/>
    </source>
</evidence>
<keyword evidence="3" id="KW-1185">Reference proteome</keyword>
<dbReference type="EMBL" id="BGZK01000134">
    <property type="protein sequence ID" value="GBP21964.1"/>
    <property type="molecule type" value="Genomic_DNA"/>
</dbReference>
<sequence>MLLIPIPVPYSNLALVTFSILILVSAIDSALRFAFYLAFARDHLDEDKTPLSVVRWRALRGARASDWPSI</sequence>
<feature type="transmembrane region" description="Helical" evidence="1">
    <location>
        <begin position="12"/>
        <end position="39"/>
    </location>
</feature>
<dbReference type="AlphaFoldDB" id="A0A4C1U7S3"/>
<gene>
    <name evidence="2" type="ORF">EVAR_7181_1</name>
</gene>
<name>A0A4C1U7S3_EUMVA</name>
<proteinExistence type="predicted"/>
<keyword evidence="1" id="KW-0472">Membrane</keyword>
<evidence type="ECO:0000256" key="1">
    <source>
        <dbReference type="SAM" id="Phobius"/>
    </source>
</evidence>
<reference evidence="2 3" key="1">
    <citation type="journal article" date="2019" name="Commun. Biol.">
        <title>The bagworm genome reveals a unique fibroin gene that provides high tensile strength.</title>
        <authorList>
            <person name="Kono N."/>
            <person name="Nakamura H."/>
            <person name="Ohtoshi R."/>
            <person name="Tomita M."/>
            <person name="Numata K."/>
            <person name="Arakawa K."/>
        </authorList>
    </citation>
    <scope>NUCLEOTIDE SEQUENCE [LARGE SCALE GENOMIC DNA]</scope>
</reference>
<organism evidence="2 3">
    <name type="scientific">Eumeta variegata</name>
    <name type="common">Bagworm moth</name>
    <name type="synonym">Eumeta japonica</name>
    <dbReference type="NCBI Taxonomy" id="151549"/>
    <lineage>
        <taxon>Eukaryota</taxon>
        <taxon>Metazoa</taxon>
        <taxon>Ecdysozoa</taxon>
        <taxon>Arthropoda</taxon>
        <taxon>Hexapoda</taxon>
        <taxon>Insecta</taxon>
        <taxon>Pterygota</taxon>
        <taxon>Neoptera</taxon>
        <taxon>Endopterygota</taxon>
        <taxon>Lepidoptera</taxon>
        <taxon>Glossata</taxon>
        <taxon>Ditrysia</taxon>
        <taxon>Tineoidea</taxon>
        <taxon>Psychidae</taxon>
        <taxon>Oiketicinae</taxon>
        <taxon>Eumeta</taxon>
    </lineage>
</organism>
<dbReference type="Proteomes" id="UP000299102">
    <property type="component" value="Unassembled WGS sequence"/>
</dbReference>
<evidence type="ECO:0000313" key="3">
    <source>
        <dbReference type="Proteomes" id="UP000299102"/>
    </source>
</evidence>
<comment type="caution">
    <text evidence="2">The sequence shown here is derived from an EMBL/GenBank/DDBJ whole genome shotgun (WGS) entry which is preliminary data.</text>
</comment>